<dbReference type="Pfam" id="PF00047">
    <property type="entry name" value="ig"/>
    <property type="match status" value="1"/>
</dbReference>
<evidence type="ECO:0000313" key="6">
    <source>
        <dbReference type="Ensembl" id="ENSSSCP00050018207.1"/>
    </source>
</evidence>
<dbReference type="InterPro" id="IPR013783">
    <property type="entry name" value="Ig-like_fold"/>
</dbReference>
<keyword evidence="4" id="KW-0472">Membrane</keyword>
<evidence type="ECO:0000256" key="4">
    <source>
        <dbReference type="SAM" id="Phobius"/>
    </source>
</evidence>
<feature type="domain" description="Immunoglobulin" evidence="5">
    <location>
        <begin position="123"/>
        <end position="212"/>
    </location>
</feature>
<keyword evidence="4" id="KW-0812">Transmembrane</keyword>
<protein>
    <recommendedName>
        <fullName evidence="5">Immunoglobulin domain-containing protein</fullName>
    </recommendedName>
</protein>
<accession>A0A8D1M6W2</accession>
<dbReference type="InterPro" id="IPR036179">
    <property type="entry name" value="Ig-like_dom_sf"/>
</dbReference>
<proteinExistence type="predicted"/>
<keyword evidence="4" id="KW-1133">Transmembrane helix</keyword>
<evidence type="ECO:0000256" key="2">
    <source>
        <dbReference type="ARBA" id="ARBA00023157"/>
    </source>
</evidence>
<dbReference type="Gene3D" id="2.60.40.10">
    <property type="entry name" value="Immunoglobulins"/>
    <property type="match status" value="2"/>
</dbReference>
<dbReference type="FunFam" id="2.60.40.10:FF:000049">
    <property type="entry name" value="Leukocyte immunoglobulin-like receptor subfamily B member 1"/>
    <property type="match status" value="2"/>
</dbReference>
<sequence length="252" mass="27235">MAQATAPASPGVYREPSLSAQPGSLVLLGDRLTLQCRSDAGFGRFALTKDEGSTPPLRLDGQHSPDFTLGHVSHTRGGWYRCYAAHNLSNEWSAPSAPLDILIAGEEPLSCPWPDSLSRRHTVVMGSRERGENVTLQCRSEIVLDTFHLFKEGSLAPAQSLSLQDTTAPLQANFTLSPMTSAHNETYRCYTSQSTSPYVLSNPSDPLQLLISDYTVGNIIRMAMAALILLGLGILLFQAQHGHGGTQDTARS</sequence>
<keyword evidence="3" id="KW-0393">Immunoglobulin domain</keyword>
<keyword evidence="2" id="KW-1015">Disulfide bond</keyword>
<feature type="transmembrane region" description="Helical" evidence="4">
    <location>
        <begin position="219"/>
        <end position="237"/>
    </location>
</feature>
<name>A0A8D1M6W2_PIG</name>
<organism evidence="6 7">
    <name type="scientific">Sus scrofa</name>
    <name type="common">Pig</name>
    <dbReference type="NCBI Taxonomy" id="9823"/>
    <lineage>
        <taxon>Eukaryota</taxon>
        <taxon>Metazoa</taxon>
        <taxon>Chordata</taxon>
        <taxon>Craniata</taxon>
        <taxon>Vertebrata</taxon>
        <taxon>Euteleostomi</taxon>
        <taxon>Mammalia</taxon>
        <taxon>Eutheria</taxon>
        <taxon>Laurasiatheria</taxon>
        <taxon>Artiodactyla</taxon>
        <taxon>Suina</taxon>
        <taxon>Suidae</taxon>
        <taxon>Sus</taxon>
    </lineage>
</organism>
<evidence type="ECO:0000313" key="7">
    <source>
        <dbReference type="Proteomes" id="UP000694571"/>
    </source>
</evidence>
<dbReference type="InterPro" id="IPR050412">
    <property type="entry name" value="Ig-like_Receptors_ImmuneReg"/>
</dbReference>
<evidence type="ECO:0000256" key="1">
    <source>
        <dbReference type="ARBA" id="ARBA00022729"/>
    </source>
</evidence>
<dbReference type="PANTHER" id="PTHR11738">
    <property type="entry name" value="MHC CLASS I NK CELL RECEPTOR"/>
    <property type="match status" value="1"/>
</dbReference>
<dbReference type="InterPro" id="IPR003599">
    <property type="entry name" value="Ig_sub"/>
</dbReference>
<dbReference type="SUPFAM" id="SSF48726">
    <property type="entry name" value="Immunoglobulin"/>
    <property type="match status" value="2"/>
</dbReference>
<dbReference type="PANTHER" id="PTHR11738:SF88">
    <property type="entry name" value="IG-LIKE DOMAIN-CONTAINING PROTEIN"/>
    <property type="match status" value="1"/>
</dbReference>
<dbReference type="Proteomes" id="UP000694571">
    <property type="component" value="Unplaced"/>
</dbReference>
<evidence type="ECO:0000259" key="5">
    <source>
        <dbReference type="SMART" id="SM00409"/>
    </source>
</evidence>
<dbReference type="Ensembl" id="ENSSSCT00050044189.1">
    <property type="protein sequence ID" value="ENSSSCP00050018207.1"/>
    <property type="gene ID" value="ENSSSCG00050032932.1"/>
</dbReference>
<evidence type="ECO:0000256" key="3">
    <source>
        <dbReference type="ARBA" id="ARBA00023319"/>
    </source>
</evidence>
<keyword evidence="1" id="KW-0732">Signal</keyword>
<dbReference type="InterPro" id="IPR013151">
    <property type="entry name" value="Immunoglobulin_dom"/>
</dbReference>
<feature type="domain" description="Immunoglobulin" evidence="5">
    <location>
        <begin position="21"/>
        <end position="102"/>
    </location>
</feature>
<dbReference type="AlphaFoldDB" id="A0A8D1M6W2"/>
<dbReference type="GO" id="GO:0005886">
    <property type="term" value="C:plasma membrane"/>
    <property type="evidence" value="ECO:0007669"/>
    <property type="project" value="UniProtKB-SubCell"/>
</dbReference>
<reference evidence="6" key="1">
    <citation type="submission" date="2025-08" db="UniProtKB">
        <authorList>
            <consortium name="Ensembl"/>
        </authorList>
    </citation>
    <scope>IDENTIFICATION</scope>
</reference>
<dbReference type="SMART" id="SM00409">
    <property type="entry name" value="IG"/>
    <property type="match status" value="2"/>
</dbReference>